<evidence type="ECO:0000313" key="2">
    <source>
        <dbReference type="EMBL" id="AKV03827.1"/>
    </source>
</evidence>
<evidence type="ECO:0000256" key="1">
    <source>
        <dbReference type="SAM" id="MobiDB-lite"/>
    </source>
</evidence>
<dbReference type="EMBL" id="CP012333">
    <property type="protein sequence ID" value="AKV03827.1"/>
    <property type="molecule type" value="Genomic_DNA"/>
</dbReference>
<proteinExistence type="predicted"/>
<feature type="compositionally biased region" description="Pro residues" evidence="1">
    <location>
        <begin position="99"/>
        <end position="108"/>
    </location>
</feature>
<dbReference type="Proteomes" id="UP000064967">
    <property type="component" value="Chromosome"/>
</dbReference>
<reference evidence="2 3" key="1">
    <citation type="submission" date="2015-08" db="EMBL/GenBank/DDBJ databases">
        <authorList>
            <person name="Babu N.S."/>
            <person name="Beckwith C.J."/>
            <person name="Beseler K.G."/>
            <person name="Brison A."/>
            <person name="Carone J.V."/>
            <person name="Caskin T.P."/>
            <person name="Diamond M."/>
            <person name="Durham M.E."/>
            <person name="Foxe J.M."/>
            <person name="Go M."/>
            <person name="Henderson B.A."/>
            <person name="Jones I.B."/>
            <person name="McGettigan J.A."/>
            <person name="Micheletti S.J."/>
            <person name="Nasrallah M.E."/>
            <person name="Ortiz D."/>
            <person name="Piller C.R."/>
            <person name="Privatt S.R."/>
            <person name="Schneider S.L."/>
            <person name="Sharp S."/>
            <person name="Smith T.C."/>
            <person name="Stanton J.D."/>
            <person name="Ullery H.E."/>
            <person name="Wilson R.J."/>
            <person name="Serrano M.G."/>
            <person name="Buck G."/>
            <person name="Lee V."/>
            <person name="Wang Y."/>
            <person name="Carvalho R."/>
            <person name="Voegtly L."/>
            <person name="Shi R."/>
            <person name="Duckworth R."/>
            <person name="Johnson A."/>
            <person name="Loviza R."/>
            <person name="Walstead R."/>
            <person name="Shah Z."/>
            <person name="Kiflezghi M."/>
            <person name="Wade K."/>
            <person name="Ball S.L."/>
            <person name="Bradley K.W."/>
            <person name="Asai D.J."/>
            <person name="Bowman C.A."/>
            <person name="Russell D.A."/>
            <person name="Pope W.H."/>
            <person name="Jacobs-Sera D."/>
            <person name="Hendrix R.W."/>
            <person name="Hatfull G.F."/>
        </authorList>
    </citation>
    <scope>NUCLEOTIDE SEQUENCE [LARGE SCALE GENOMIC DNA]</scope>
    <source>
        <strain evidence="2 3">DSM 27648</strain>
    </source>
</reference>
<gene>
    <name evidence="2" type="ORF">AKJ09_10490</name>
</gene>
<organism evidence="2 3">
    <name type="scientific">Labilithrix luteola</name>
    <dbReference type="NCBI Taxonomy" id="1391654"/>
    <lineage>
        <taxon>Bacteria</taxon>
        <taxon>Pseudomonadati</taxon>
        <taxon>Myxococcota</taxon>
        <taxon>Polyangia</taxon>
        <taxon>Polyangiales</taxon>
        <taxon>Labilitrichaceae</taxon>
        <taxon>Labilithrix</taxon>
    </lineage>
</organism>
<feature type="compositionally biased region" description="Basic and acidic residues" evidence="1">
    <location>
        <begin position="57"/>
        <end position="66"/>
    </location>
</feature>
<keyword evidence="3" id="KW-1185">Reference proteome</keyword>
<protein>
    <submittedName>
        <fullName evidence="2">Uncharacterized protein</fullName>
    </submittedName>
</protein>
<dbReference type="KEGG" id="llu:AKJ09_10490"/>
<name>A0A0K1QDU9_9BACT</name>
<dbReference type="RefSeq" id="WP_146654532.1">
    <property type="nucleotide sequence ID" value="NZ_CP012333.1"/>
</dbReference>
<feature type="region of interest" description="Disordered" evidence="1">
    <location>
        <begin position="57"/>
        <end position="108"/>
    </location>
</feature>
<dbReference type="AlphaFoldDB" id="A0A0K1QDU9"/>
<accession>A0A0K1QDU9</accession>
<evidence type="ECO:0000313" key="3">
    <source>
        <dbReference type="Proteomes" id="UP000064967"/>
    </source>
</evidence>
<sequence length="108" mass="11610">MSEDKPNPVNDLKQGLGLLFRAAKGAVEQLPTDKIEEAVKEGAKEVGKAFESIGNEIDKVFHKTADKPAPSSHQPPPAPPAREANEAKKEEPYDDAYAPEPPKGPRVG</sequence>